<name>A0AAV5RHF8_STABA</name>
<dbReference type="PANTHER" id="PTHR45673">
    <property type="entry name" value="SERINE/THREONINE-PROTEIN PHOSPHATASE 2B CATALYTIC SUBUNIT 1-RELATED"/>
    <property type="match status" value="1"/>
</dbReference>
<evidence type="ECO:0000256" key="9">
    <source>
        <dbReference type="ARBA" id="ARBA00022912"/>
    </source>
</evidence>
<evidence type="ECO:0000256" key="11">
    <source>
        <dbReference type="ARBA" id="ARBA00047761"/>
    </source>
</evidence>
<evidence type="ECO:0000256" key="4">
    <source>
        <dbReference type="ARBA" id="ARBA00011112"/>
    </source>
</evidence>
<evidence type="ECO:0000256" key="3">
    <source>
        <dbReference type="ARBA" id="ARBA00009905"/>
    </source>
</evidence>
<feature type="compositionally biased region" description="Basic and acidic residues" evidence="14">
    <location>
        <begin position="34"/>
        <end position="46"/>
    </location>
</feature>
<dbReference type="Pfam" id="PF00149">
    <property type="entry name" value="Metallophos"/>
    <property type="match status" value="1"/>
</dbReference>
<dbReference type="Proteomes" id="UP001362899">
    <property type="component" value="Unassembled WGS sequence"/>
</dbReference>
<dbReference type="EC" id="3.1.3.16" evidence="13"/>
<evidence type="ECO:0000313" key="16">
    <source>
        <dbReference type="EMBL" id="GMM50532.1"/>
    </source>
</evidence>
<dbReference type="InterPro" id="IPR006186">
    <property type="entry name" value="Ser/Thr-sp_prot-phosphatase"/>
</dbReference>
<evidence type="ECO:0000256" key="6">
    <source>
        <dbReference type="ARBA" id="ARBA00022801"/>
    </source>
</evidence>
<evidence type="ECO:0000259" key="15">
    <source>
        <dbReference type="PROSITE" id="PS00125"/>
    </source>
</evidence>
<comment type="subunit">
    <text evidence="4">Composed of two components (A and B), the A component is the catalytic subunit and the B component confers calcium sensitivity.</text>
</comment>
<evidence type="ECO:0000256" key="5">
    <source>
        <dbReference type="ARBA" id="ARBA00022723"/>
    </source>
</evidence>
<dbReference type="GO" id="GO:0033192">
    <property type="term" value="F:calmodulin-dependent protein phosphatase activity"/>
    <property type="evidence" value="ECO:0007669"/>
    <property type="project" value="InterPro"/>
</dbReference>
<evidence type="ECO:0000256" key="13">
    <source>
        <dbReference type="RuleBase" id="RU004273"/>
    </source>
</evidence>
<feature type="compositionally biased region" description="Polar residues" evidence="14">
    <location>
        <begin position="94"/>
        <end position="104"/>
    </location>
</feature>
<dbReference type="EMBL" id="BTGC01000003">
    <property type="protein sequence ID" value="GMM50532.1"/>
    <property type="molecule type" value="Genomic_DNA"/>
</dbReference>
<evidence type="ECO:0000256" key="1">
    <source>
        <dbReference type="ARBA" id="ARBA00001947"/>
    </source>
</evidence>
<dbReference type="GO" id="GO:0046872">
    <property type="term" value="F:metal ion binding"/>
    <property type="evidence" value="ECO:0007669"/>
    <property type="project" value="UniProtKB-KW"/>
</dbReference>
<comment type="cofactor">
    <cofactor evidence="2">
        <name>Fe(3+)</name>
        <dbReference type="ChEBI" id="CHEBI:29034"/>
    </cofactor>
</comment>
<dbReference type="InterPro" id="IPR004843">
    <property type="entry name" value="Calcineurin-like_PHP"/>
</dbReference>
<accession>A0AAV5RHF8</accession>
<keyword evidence="6 13" id="KW-0378">Hydrolase</keyword>
<dbReference type="Gene3D" id="3.60.21.10">
    <property type="match status" value="1"/>
</dbReference>
<dbReference type="SMART" id="SM00156">
    <property type="entry name" value="PP2Ac"/>
    <property type="match status" value="1"/>
</dbReference>
<comment type="catalytic activity">
    <reaction evidence="11">
        <text>O-phospho-L-seryl-[protein] + H2O = L-seryl-[protein] + phosphate</text>
        <dbReference type="Rhea" id="RHEA:20629"/>
        <dbReference type="Rhea" id="RHEA-COMP:9863"/>
        <dbReference type="Rhea" id="RHEA-COMP:11604"/>
        <dbReference type="ChEBI" id="CHEBI:15377"/>
        <dbReference type="ChEBI" id="CHEBI:29999"/>
        <dbReference type="ChEBI" id="CHEBI:43474"/>
        <dbReference type="ChEBI" id="CHEBI:83421"/>
        <dbReference type="EC" id="3.1.3.16"/>
    </reaction>
</comment>
<comment type="similarity">
    <text evidence="3">Belongs to the PPP phosphatase family. PP-2B subfamily.</text>
</comment>
<feature type="region of interest" description="Disordered" evidence="14">
    <location>
        <begin position="1"/>
        <end position="106"/>
    </location>
</feature>
<feature type="compositionally biased region" description="Polar residues" evidence="14">
    <location>
        <begin position="502"/>
        <end position="535"/>
    </location>
</feature>
<dbReference type="InterPro" id="IPR041751">
    <property type="entry name" value="MPP_PP2B"/>
</dbReference>
<dbReference type="PRINTS" id="PR00114">
    <property type="entry name" value="STPHPHTASE"/>
</dbReference>
<dbReference type="SUPFAM" id="SSF56300">
    <property type="entry name" value="Metallo-dependent phosphatases"/>
    <property type="match status" value="1"/>
</dbReference>
<evidence type="ECO:0000256" key="12">
    <source>
        <dbReference type="ARBA" id="ARBA00048336"/>
    </source>
</evidence>
<protein>
    <recommendedName>
        <fullName evidence="13">Serine/threonine-protein phosphatase</fullName>
        <ecNumber evidence="13">3.1.3.16</ecNumber>
    </recommendedName>
</protein>
<feature type="compositionally biased region" description="Polar residues" evidence="14">
    <location>
        <begin position="66"/>
        <end position="85"/>
    </location>
</feature>
<proteinExistence type="inferred from homology"/>
<evidence type="ECO:0000256" key="2">
    <source>
        <dbReference type="ARBA" id="ARBA00001965"/>
    </source>
</evidence>
<dbReference type="InterPro" id="IPR029052">
    <property type="entry name" value="Metallo-depent_PP-like"/>
</dbReference>
<dbReference type="InterPro" id="IPR043360">
    <property type="entry name" value="PP2B"/>
</dbReference>
<dbReference type="GO" id="GO:0005516">
    <property type="term" value="F:calmodulin binding"/>
    <property type="evidence" value="ECO:0007669"/>
    <property type="project" value="UniProtKB-KW"/>
</dbReference>
<comment type="catalytic activity">
    <reaction evidence="12 13">
        <text>O-phospho-L-threonyl-[protein] + H2O = L-threonyl-[protein] + phosphate</text>
        <dbReference type="Rhea" id="RHEA:47004"/>
        <dbReference type="Rhea" id="RHEA-COMP:11060"/>
        <dbReference type="Rhea" id="RHEA-COMP:11605"/>
        <dbReference type="ChEBI" id="CHEBI:15377"/>
        <dbReference type="ChEBI" id="CHEBI:30013"/>
        <dbReference type="ChEBI" id="CHEBI:43474"/>
        <dbReference type="ChEBI" id="CHEBI:61977"/>
        <dbReference type="EC" id="3.1.3.16"/>
    </reaction>
</comment>
<dbReference type="PROSITE" id="PS00125">
    <property type="entry name" value="SER_THR_PHOSPHATASE"/>
    <property type="match status" value="1"/>
</dbReference>
<comment type="cofactor">
    <cofactor evidence="1">
        <name>Zn(2+)</name>
        <dbReference type="ChEBI" id="CHEBI:29105"/>
    </cofactor>
</comment>
<evidence type="ECO:0000313" key="17">
    <source>
        <dbReference type="Proteomes" id="UP001362899"/>
    </source>
</evidence>
<feature type="compositionally biased region" description="Low complexity" evidence="14">
    <location>
        <begin position="1"/>
        <end position="11"/>
    </location>
</feature>
<keyword evidence="9" id="KW-0904">Protein phosphatase</keyword>
<reference evidence="16 17" key="1">
    <citation type="journal article" date="2023" name="Elife">
        <title>Identification of key yeast species and microbe-microbe interactions impacting larval growth of Drosophila in the wild.</title>
        <authorList>
            <person name="Mure A."/>
            <person name="Sugiura Y."/>
            <person name="Maeda R."/>
            <person name="Honda K."/>
            <person name="Sakurai N."/>
            <person name="Takahashi Y."/>
            <person name="Watada M."/>
            <person name="Katoh T."/>
            <person name="Gotoh A."/>
            <person name="Gotoh Y."/>
            <person name="Taniguchi I."/>
            <person name="Nakamura K."/>
            <person name="Hayashi T."/>
            <person name="Katayama T."/>
            <person name="Uemura T."/>
            <person name="Hattori Y."/>
        </authorList>
    </citation>
    <scope>NUCLEOTIDE SEQUENCE [LARGE SCALE GENOMIC DNA]</scope>
    <source>
        <strain evidence="16 17">SB-73</strain>
    </source>
</reference>
<keyword evidence="7" id="KW-0862">Zinc</keyword>
<evidence type="ECO:0000256" key="8">
    <source>
        <dbReference type="ARBA" id="ARBA00022860"/>
    </source>
</evidence>
<evidence type="ECO:0000256" key="14">
    <source>
        <dbReference type="SAM" id="MobiDB-lite"/>
    </source>
</evidence>
<sequence>MESTSPSPGKPKSSKSKPSKLSRLGKATKLHRSSKSDKSEKGDKIEKRHRSNSTSRGTNDSDRTRNANSDLANERQSSGTPTSESDPNEEQGANAETETVTSDNPFLYRTKDNVLMSTIDRAVKDVQYPEAHHPSDDDLWEDKENGKVNLKFLTEFFFKEGRLDDDQALRIIEKATEILTSEPNLIHVPAPVTVCGDIHGQYYDLLKLFEVGGDPEKTQYLFLGDYVDRGYFSVECLLLLFAHKIQRPTQFWMLRGNHECRHLTNYFTFKRECEHKYNIDIYDACMSSFDALPLAAVVNKQFFCVHGGLSPQLNSLADIEKLHRFREPPTKGLMCDMLWADPHENFGEESSGTGKFVHNNLRGCSYFFTYKASVSFLKKTGLLSIIRAHEAQDAGYRTYRKNDNTGFPSVMTIFSAPNYLDAYNNKAAVLKYENNVLNIRQFNSSPHPYWLPNFMDVFTWSLPFVGEKVSELLMAVLNTCTQEELEAPGSQKDMDRVMASATVPSGSSDAAQVSPTTTDLIKTSDTGSPTSTEVSPLSEKSKEDREALLRFKNKVMAIGRISHMFSVLRQESELISEFKGVSGRHLPKGALMLGSKGVRDCIHNFEEARTADLDNEGLPPVKTHEEDLSETQLRRRKSFEDITGVNLDKEELTDI</sequence>
<gene>
    <name evidence="16" type="ORF">DASB73_014900</name>
</gene>
<organism evidence="16 17">
    <name type="scientific">Starmerella bacillaris</name>
    <name type="common">Yeast</name>
    <name type="synonym">Candida zemplinina</name>
    <dbReference type="NCBI Taxonomy" id="1247836"/>
    <lineage>
        <taxon>Eukaryota</taxon>
        <taxon>Fungi</taxon>
        <taxon>Dikarya</taxon>
        <taxon>Ascomycota</taxon>
        <taxon>Saccharomycotina</taxon>
        <taxon>Dipodascomycetes</taxon>
        <taxon>Dipodascales</taxon>
        <taxon>Trichomonascaceae</taxon>
        <taxon>Starmerella</taxon>
    </lineage>
</organism>
<feature type="domain" description="Serine/threonine specific protein phosphatases" evidence="15">
    <location>
        <begin position="254"/>
        <end position="259"/>
    </location>
</feature>
<keyword evidence="17" id="KW-1185">Reference proteome</keyword>
<evidence type="ECO:0000256" key="10">
    <source>
        <dbReference type="ARBA" id="ARBA00023004"/>
    </source>
</evidence>
<dbReference type="CDD" id="cd07416">
    <property type="entry name" value="MPP_PP2B"/>
    <property type="match status" value="1"/>
</dbReference>
<keyword evidence="10" id="KW-0408">Iron</keyword>
<evidence type="ECO:0000256" key="7">
    <source>
        <dbReference type="ARBA" id="ARBA00022833"/>
    </source>
</evidence>
<dbReference type="AlphaFoldDB" id="A0AAV5RHF8"/>
<keyword evidence="5" id="KW-0479">Metal-binding</keyword>
<keyword evidence="8" id="KW-0112">Calmodulin-binding</keyword>
<comment type="caution">
    <text evidence="16">The sequence shown here is derived from an EMBL/GenBank/DDBJ whole genome shotgun (WGS) entry which is preliminary data.</text>
</comment>
<feature type="region of interest" description="Disordered" evidence="14">
    <location>
        <begin position="502"/>
        <end position="543"/>
    </location>
</feature>
<dbReference type="GO" id="GO:0097720">
    <property type="term" value="P:calcineurin-mediated signaling"/>
    <property type="evidence" value="ECO:0007669"/>
    <property type="project" value="InterPro"/>
</dbReference>